<comment type="similarity">
    <text evidence="1 10">Belongs to the peptidase M1 family.</text>
</comment>
<dbReference type="PANTHER" id="PTHR11533">
    <property type="entry name" value="PROTEASE M1 ZINC METALLOPROTEASE"/>
    <property type="match status" value="1"/>
</dbReference>
<accession>A0A1G4J624</accession>
<evidence type="ECO:0000256" key="8">
    <source>
        <dbReference type="PIRSR" id="PIRSR634016-3"/>
    </source>
</evidence>
<dbReference type="InterPro" id="IPR014782">
    <property type="entry name" value="Peptidase_M1_dom"/>
</dbReference>
<evidence type="ECO:0000256" key="4">
    <source>
        <dbReference type="ARBA" id="ARBA00022801"/>
    </source>
</evidence>
<dbReference type="Gene3D" id="1.10.390.10">
    <property type="entry name" value="Neutral Protease Domain 2"/>
    <property type="match status" value="1"/>
</dbReference>
<dbReference type="STRING" id="1230905.A0A1G4J624"/>
<comment type="cofactor">
    <cofactor evidence="8 10">
        <name>Zn(2+)</name>
        <dbReference type="ChEBI" id="CHEBI:29105"/>
    </cofactor>
    <text evidence="8 10">Binds 1 zinc ion per subunit.</text>
</comment>
<organism evidence="14 15">
    <name type="scientific">Lachancea mirantina</name>
    <dbReference type="NCBI Taxonomy" id="1230905"/>
    <lineage>
        <taxon>Eukaryota</taxon>
        <taxon>Fungi</taxon>
        <taxon>Dikarya</taxon>
        <taxon>Ascomycota</taxon>
        <taxon>Saccharomycotina</taxon>
        <taxon>Saccharomycetes</taxon>
        <taxon>Saccharomycetales</taxon>
        <taxon>Saccharomycetaceae</taxon>
        <taxon>Lachancea</taxon>
    </lineage>
</organism>
<dbReference type="AlphaFoldDB" id="A0A1G4J624"/>
<dbReference type="GO" id="GO:0043171">
    <property type="term" value="P:peptide catabolic process"/>
    <property type="evidence" value="ECO:0007669"/>
    <property type="project" value="TreeGrafter"/>
</dbReference>
<feature type="binding site" evidence="8">
    <location>
        <position position="315"/>
    </location>
    <ligand>
        <name>Zn(2+)</name>
        <dbReference type="ChEBI" id="CHEBI:29105"/>
        <note>catalytic</note>
    </ligand>
</feature>
<dbReference type="InterPro" id="IPR045357">
    <property type="entry name" value="Aminopeptidase_N-like_N"/>
</dbReference>
<feature type="binding site" evidence="8">
    <location>
        <position position="338"/>
    </location>
    <ligand>
        <name>Zn(2+)</name>
        <dbReference type="ChEBI" id="CHEBI:29105"/>
        <note>catalytic</note>
    </ligand>
</feature>
<dbReference type="PRINTS" id="PR00756">
    <property type="entry name" value="ALADIPTASE"/>
</dbReference>
<dbReference type="InterPro" id="IPR042097">
    <property type="entry name" value="Aminopeptidase_N-like_N_sf"/>
</dbReference>
<dbReference type="OrthoDB" id="10031169at2759"/>
<evidence type="ECO:0000256" key="6">
    <source>
        <dbReference type="ARBA" id="ARBA00023049"/>
    </source>
</evidence>
<dbReference type="Gene3D" id="1.25.50.20">
    <property type="match status" value="1"/>
</dbReference>
<keyword evidence="2 10" id="KW-0645">Protease</keyword>
<sequence length="903" mass="102236">MTSRTLDNVVIPSEYRIHLKIDPRKSNFHGEVTMSLIRKNEKGTSVSAIYLHLENAAVACATLGDYVLRVSYEKEVGAVKLVPEGPVDVAEAVKLPLHLVYVGKIQTIRTYEDATRGLFKTNFMRDVSGASDGLIAATHCQPQYAHHIIPCIDEVDHKAHFELCITTQRSYSTVSNTEIVSTDRIEEQKMKTVKFARTPLMTASLFAFALGDFETISSEAALSRGKIPLTVYAAQEVKYAAYALDVIRQYLPLLEDYFGVKYPLEKLDLVLLPFLKDLAMENFGMITVQQEHLLLEPSHLANPSIRMQAKQLIVHELVHQWMGNFISFNSWEHLWFNESFATWCACEIISKHEGVDYWSSEEYLTQLFACFEKDADGTTPSISSSSMKGSIVETSDALDPHNYSKGIALLRSLSQYVGNNEFKNVLAKVFNNKDFHTRAITPSALWVCIDQNLPAANVSEVMKSWIDNPGFPLLHVTVQEGRTKLEQQPYCAATSHEDEKSIFFIPLFLMTNDCSKSSELLTTQSMEIDKTVVTANSGFQGYYRVSYDSSLSYDLIYQHISERKLSGASLLQIFEDLKAFIGDARFQKSWHIDGFFSLMDFISRDMNAEEYEQYFPAVAVALQILEKIELGAKSFGNLENKFDFLNSFILPMFRNLKFPKNPKDLVKFGNGRLEVMSRILFMGAESDEVYRTCSNYFKSIYEGPKNALPIEILDGILTTVMRHATSLKQWKKYFELTKCSPALAAHVAGANPEFIHKAALEHLGFSLSPELLRKVLNFVTTNFKSVGVTKALFGLRYNAREKCGDVYVRDLMWDWFLKNFDLWAKKSLNSSFESANQMRLALSDVSVIAFGMWVDEPAKIDSFIASKETLYANAINLIPVWSSIKANEEIKKIIFDGLMECKL</sequence>
<evidence type="ECO:0000259" key="11">
    <source>
        <dbReference type="Pfam" id="PF01433"/>
    </source>
</evidence>
<feature type="domain" description="Aminopeptidase N-like N-terminal" evidence="13">
    <location>
        <begin position="12"/>
        <end position="205"/>
    </location>
</feature>
<dbReference type="SUPFAM" id="SSF55486">
    <property type="entry name" value="Metalloproteases ('zincins'), catalytic domain"/>
    <property type="match status" value="1"/>
</dbReference>
<dbReference type="GO" id="GO:0006508">
    <property type="term" value="P:proteolysis"/>
    <property type="evidence" value="ECO:0007669"/>
    <property type="project" value="UniProtKB-KW"/>
</dbReference>
<evidence type="ECO:0000256" key="2">
    <source>
        <dbReference type="ARBA" id="ARBA00022670"/>
    </source>
</evidence>
<evidence type="ECO:0000313" key="14">
    <source>
        <dbReference type="EMBL" id="SCU85175.1"/>
    </source>
</evidence>
<dbReference type="GO" id="GO:0016020">
    <property type="term" value="C:membrane"/>
    <property type="evidence" value="ECO:0007669"/>
    <property type="project" value="TreeGrafter"/>
</dbReference>
<evidence type="ECO:0000256" key="1">
    <source>
        <dbReference type="ARBA" id="ARBA00010136"/>
    </source>
</evidence>
<keyword evidence="5 8" id="KW-0862">Zinc</keyword>
<dbReference type="EC" id="3.4.11.-" evidence="10"/>
<dbReference type="Pfam" id="PF01433">
    <property type="entry name" value="Peptidase_M1"/>
    <property type="match status" value="1"/>
</dbReference>
<dbReference type="GO" id="GO:0042277">
    <property type="term" value="F:peptide binding"/>
    <property type="evidence" value="ECO:0007669"/>
    <property type="project" value="TreeGrafter"/>
</dbReference>
<evidence type="ECO:0000256" key="7">
    <source>
        <dbReference type="PIRSR" id="PIRSR634016-1"/>
    </source>
</evidence>
<keyword evidence="4 10" id="KW-0378">Hydrolase</keyword>
<feature type="domain" description="ERAP1-like C-terminal" evidence="12">
    <location>
        <begin position="533"/>
        <end position="837"/>
    </location>
</feature>
<name>A0A1G4J624_9SACH</name>
<dbReference type="GO" id="GO:0008270">
    <property type="term" value="F:zinc ion binding"/>
    <property type="evidence" value="ECO:0007669"/>
    <property type="project" value="UniProtKB-UniRule"/>
</dbReference>
<dbReference type="InterPro" id="IPR034016">
    <property type="entry name" value="M1_APN-typ"/>
</dbReference>
<dbReference type="Pfam" id="PF11838">
    <property type="entry name" value="ERAP1_C"/>
    <property type="match status" value="1"/>
</dbReference>
<dbReference type="SUPFAM" id="SSF63737">
    <property type="entry name" value="Leukotriene A4 hydrolase N-terminal domain"/>
    <property type="match status" value="1"/>
</dbReference>
<feature type="binding site" evidence="8">
    <location>
        <position position="319"/>
    </location>
    <ligand>
        <name>Zn(2+)</name>
        <dbReference type="ChEBI" id="CHEBI:29105"/>
        <note>catalytic</note>
    </ligand>
</feature>
<dbReference type="PANTHER" id="PTHR11533:SF299">
    <property type="entry name" value="AMINOPEPTIDASE"/>
    <property type="match status" value="1"/>
</dbReference>
<protein>
    <recommendedName>
        <fullName evidence="10">Aminopeptidase</fullName>
        <ecNumber evidence="10">3.4.11.-</ecNumber>
    </recommendedName>
</protein>
<evidence type="ECO:0000256" key="3">
    <source>
        <dbReference type="ARBA" id="ARBA00022723"/>
    </source>
</evidence>
<evidence type="ECO:0000259" key="13">
    <source>
        <dbReference type="Pfam" id="PF17900"/>
    </source>
</evidence>
<dbReference type="GO" id="GO:0005737">
    <property type="term" value="C:cytoplasm"/>
    <property type="evidence" value="ECO:0007669"/>
    <property type="project" value="TreeGrafter"/>
</dbReference>
<evidence type="ECO:0000256" key="9">
    <source>
        <dbReference type="PIRSR" id="PIRSR634016-4"/>
    </source>
</evidence>
<dbReference type="InterPro" id="IPR027268">
    <property type="entry name" value="Peptidase_M4/M1_CTD_sf"/>
</dbReference>
<evidence type="ECO:0000256" key="5">
    <source>
        <dbReference type="ARBA" id="ARBA00022833"/>
    </source>
</evidence>
<evidence type="ECO:0000256" key="10">
    <source>
        <dbReference type="RuleBase" id="RU364040"/>
    </source>
</evidence>
<proteinExistence type="inferred from homology"/>
<feature type="domain" description="Peptidase M1 membrane alanine aminopeptidase" evidence="11">
    <location>
        <begin position="242"/>
        <end position="465"/>
    </location>
</feature>
<keyword evidence="15" id="KW-1185">Reference proteome</keyword>
<dbReference type="Proteomes" id="UP000191024">
    <property type="component" value="Chromosome C"/>
</dbReference>
<dbReference type="Gene3D" id="2.60.40.1730">
    <property type="entry name" value="tricorn interacting facor f3 domain"/>
    <property type="match status" value="1"/>
</dbReference>
<feature type="active site" description="Proton acceptor" evidence="7">
    <location>
        <position position="316"/>
    </location>
</feature>
<dbReference type="EMBL" id="LT598466">
    <property type="protein sequence ID" value="SCU85175.1"/>
    <property type="molecule type" value="Genomic_DNA"/>
</dbReference>
<dbReference type="CDD" id="cd09601">
    <property type="entry name" value="M1_APN-Q_like"/>
    <property type="match status" value="1"/>
</dbReference>
<gene>
    <name evidence="14" type="ORF">LAMI_0C10352G</name>
</gene>
<keyword evidence="6 10" id="KW-0482">Metalloprotease</keyword>
<dbReference type="InterPro" id="IPR050344">
    <property type="entry name" value="Peptidase_M1_aminopeptidases"/>
</dbReference>
<reference evidence="15" key="1">
    <citation type="submission" date="2016-03" db="EMBL/GenBank/DDBJ databases">
        <authorList>
            <person name="Devillers H."/>
        </authorList>
    </citation>
    <scope>NUCLEOTIDE SEQUENCE [LARGE SCALE GENOMIC DNA]</scope>
</reference>
<dbReference type="Pfam" id="PF17900">
    <property type="entry name" value="Peptidase_M1_N"/>
    <property type="match status" value="1"/>
</dbReference>
<feature type="site" description="Transition state stabilizer" evidence="9">
    <location>
        <position position="403"/>
    </location>
</feature>
<evidence type="ECO:0000259" key="12">
    <source>
        <dbReference type="Pfam" id="PF11838"/>
    </source>
</evidence>
<keyword evidence="10" id="KW-0031">Aminopeptidase</keyword>
<keyword evidence="3 8" id="KW-0479">Metal-binding</keyword>
<dbReference type="GO" id="GO:0070006">
    <property type="term" value="F:metalloaminopeptidase activity"/>
    <property type="evidence" value="ECO:0007669"/>
    <property type="project" value="TreeGrafter"/>
</dbReference>
<dbReference type="InterPro" id="IPR001930">
    <property type="entry name" value="Peptidase_M1"/>
</dbReference>
<dbReference type="InterPro" id="IPR024571">
    <property type="entry name" value="ERAP1-like_C_dom"/>
</dbReference>
<evidence type="ECO:0000313" key="15">
    <source>
        <dbReference type="Proteomes" id="UP000191024"/>
    </source>
</evidence>
<dbReference type="Gene3D" id="2.60.40.1910">
    <property type="match status" value="1"/>
</dbReference>